<reference evidence="1" key="1">
    <citation type="submission" date="2014-11" db="EMBL/GenBank/DDBJ databases">
        <authorList>
            <person name="Amaro Gonzalez C."/>
        </authorList>
    </citation>
    <scope>NUCLEOTIDE SEQUENCE</scope>
</reference>
<accession>A0A0E9S913</accession>
<dbReference type="EMBL" id="GBXM01070693">
    <property type="protein sequence ID" value="JAH37884.1"/>
    <property type="molecule type" value="Transcribed_RNA"/>
</dbReference>
<evidence type="ECO:0000313" key="1">
    <source>
        <dbReference type="EMBL" id="JAH37884.1"/>
    </source>
</evidence>
<dbReference type="AlphaFoldDB" id="A0A0E9S913"/>
<proteinExistence type="predicted"/>
<reference evidence="1" key="2">
    <citation type="journal article" date="2015" name="Fish Shellfish Immunol.">
        <title>Early steps in the European eel (Anguilla anguilla)-Vibrio vulnificus interaction in the gills: Role of the RtxA13 toxin.</title>
        <authorList>
            <person name="Callol A."/>
            <person name="Pajuelo D."/>
            <person name="Ebbesson L."/>
            <person name="Teles M."/>
            <person name="MacKenzie S."/>
            <person name="Amaro C."/>
        </authorList>
    </citation>
    <scope>NUCLEOTIDE SEQUENCE</scope>
</reference>
<sequence>MKMMMMVTARKRISQILAGQWVQGRPPCWSLRALQS</sequence>
<protein>
    <submittedName>
        <fullName evidence="1">Uncharacterized protein</fullName>
    </submittedName>
</protein>
<organism evidence="1">
    <name type="scientific">Anguilla anguilla</name>
    <name type="common">European freshwater eel</name>
    <name type="synonym">Muraena anguilla</name>
    <dbReference type="NCBI Taxonomy" id="7936"/>
    <lineage>
        <taxon>Eukaryota</taxon>
        <taxon>Metazoa</taxon>
        <taxon>Chordata</taxon>
        <taxon>Craniata</taxon>
        <taxon>Vertebrata</taxon>
        <taxon>Euteleostomi</taxon>
        <taxon>Actinopterygii</taxon>
        <taxon>Neopterygii</taxon>
        <taxon>Teleostei</taxon>
        <taxon>Anguilliformes</taxon>
        <taxon>Anguillidae</taxon>
        <taxon>Anguilla</taxon>
    </lineage>
</organism>
<name>A0A0E9S913_ANGAN</name>